<comment type="caution">
    <text evidence="1">The sequence shown here is derived from an EMBL/GenBank/DDBJ whole genome shotgun (WGS) entry which is preliminary data.</text>
</comment>
<accession>M3V9I2</accession>
<dbReference type="Proteomes" id="UP000035009">
    <property type="component" value="Unassembled WGS sequence"/>
</dbReference>
<dbReference type="AlphaFoldDB" id="M3V9I2"/>
<dbReference type="RefSeq" id="WP_008375754.1">
    <property type="nucleotide sequence ID" value="NZ_BAOP01000001.1"/>
</dbReference>
<proteinExistence type="predicted"/>
<evidence type="ECO:0000313" key="2">
    <source>
        <dbReference type="Proteomes" id="UP000035009"/>
    </source>
</evidence>
<evidence type="ECO:0000313" key="1">
    <source>
        <dbReference type="EMBL" id="GAC77963.1"/>
    </source>
</evidence>
<dbReference type="STRING" id="410332.SAMN04488550_3351"/>
<protein>
    <submittedName>
        <fullName evidence="1">Uncharacterized protein</fullName>
    </submittedName>
</protein>
<gene>
    <name evidence="1" type="ORF">GM1_001_00880</name>
</gene>
<dbReference type="OrthoDB" id="4557975at2"/>
<reference evidence="1 2" key="1">
    <citation type="submission" date="2013-02" db="EMBL/GenBank/DDBJ databases">
        <title>Whole genome shotgun sequence of Gordonia malaquae NBRC 108250.</title>
        <authorList>
            <person name="Yoshida I."/>
            <person name="Hosoyama A."/>
            <person name="Tsuchikane K."/>
            <person name="Ando Y."/>
            <person name="Baba S."/>
            <person name="Ohji S."/>
            <person name="Hamada M."/>
            <person name="Tamura T."/>
            <person name="Yamazoe A."/>
            <person name="Yamazaki S."/>
            <person name="Fujita N."/>
        </authorList>
    </citation>
    <scope>NUCLEOTIDE SEQUENCE [LARGE SCALE GENOMIC DNA]</scope>
    <source>
        <strain evidence="1 2">NBRC 108250</strain>
    </source>
</reference>
<keyword evidence="2" id="KW-1185">Reference proteome</keyword>
<dbReference type="EMBL" id="BAOP01000001">
    <property type="protein sequence ID" value="GAC77963.1"/>
    <property type="molecule type" value="Genomic_DNA"/>
</dbReference>
<name>M3V9I2_GORML</name>
<sequence>MSRDVAVPEEVVDLLLATFWSWEAETSVRRSRFRARSPLQAAGDPLGEFARAGFFNAGDPAGVILAWLWRTDPTAAVVAIEGYHRALADASHHESPSHADVLAALEMAMPWDFGQAEAQELRRAAKNCRTSGM</sequence>
<organism evidence="1 2">
    <name type="scientific">Gordonia malaquae NBRC 108250</name>
    <dbReference type="NCBI Taxonomy" id="1223542"/>
    <lineage>
        <taxon>Bacteria</taxon>
        <taxon>Bacillati</taxon>
        <taxon>Actinomycetota</taxon>
        <taxon>Actinomycetes</taxon>
        <taxon>Mycobacteriales</taxon>
        <taxon>Gordoniaceae</taxon>
        <taxon>Gordonia</taxon>
    </lineage>
</organism>